<comment type="caution">
    <text evidence="1">The sequence shown here is derived from an EMBL/GenBank/DDBJ whole genome shotgun (WGS) entry which is preliminary data.</text>
</comment>
<protein>
    <submittedName>
        <fullName evidence="1">Uncharacterized protein</fullName>
    </submittedName>
</protein>
<organism evidence="1 2">
    <name type="scientific">Enterococcus quebecensis</name>
    <dbReference type="NCBI Taxonomy" id="903983"/>
    <lineage>
        <taxon>Bacteria</taxon>
        <taxon>Bacillati</taxon>
        <taxon>Bacillota</taxon>
        <taxon>Bacilli</taxon>
        <taxon>Lactobacillales</taxon>
        <taxon>Enterococcaceae</taxon>
        <taxon>Enterococcus</taxon>
    </lineage>
</organism>
<accession>A0A1E5GU74</accession>
<evidence type="ECO:0000313" key="2">
    <source>
        <dbReference type="Proteomes" id="UP000094764"/>
    </source>
</evidence>
<proteinExistence type="predicted"/>
<dbReference type="STRING" id="903983.BCR23_04845"/>
<dbReference type="OrthoDB" id="2185058at2"/>
<dbReference type="AlphaFoldDB" id="A0A1E5GU74"/>
<sequence length="129" mass="14692">MDFKKIKEEYSGTNPEEFLTTVLKTEQGNDDAIIFSQTLEEQFEVNVDCLATDETITLEDISRWKEDSFLVVAQTIDGDYIAGTPNQTFVIPVSLFKIDIETYDLFLSDFFIEYINGALNSSILPQITK</sequence>
<evidence type="ECO:0000313" key="1">
    <source>
        <dbReference type="EMBL" id="OEG16219.1"/>
    </source>
</evidence>
<gene>
    <name evidence="1" type="ORF">BCR23_04845</name>
</gene>
<reference evidence="2" key="1">
    <citation type="submission" date="2016-09" db="EMBL/GenBank/DDBJ databases">
        <authorList>
            <person name="Gulvik C.A."/>
        </authorList>
    </citation>
    <scope>NUCLEOTIDE SEQUENCE [LARGE SCALE GENOMIC DNA]</scope>
    <source>
        <strain evidence="2">LMG 26306</strain>
    </source>
</reference>
<dbReference type="RefSeq" id="WP_069634673.1">
    <property type="nucleotide sequence ID" value="NZ_JXKZ01000007.1"/>
</dbReference>
<name>A0A1E5GU74_9ENTE</name>
<dbReference type="Proteomes" id="UP000094764">
    <property type="component" value="Unassembled WGS sequence"/>
</dbReference>
<keyword evidence="2" id="KW-1185">Reference proteome</keyword>
<dbReference type="EMBL" id="MIKB01000013">
    <property type="protein sequence ID" value="OEG16219.1"/>
    <property type="molecule type" value="Genomic_DNA"/>
</dbReference>